<dbReference type="Pfam" id="PF03051">
    <property type="entry name" value="Peptidase_C1_2"/>
    <property type="match status" value="1"/>
</dbReference>
<gene>
    <name evidence="1" type="ORF">AND_000148</name>
</gene>
<dbReference type="EnsemblMetazoa" id="ADAC000148-RA">
    <property type="protein sequence ID" value="ADAC000148-PA"/>
    <property type="gene ID" value="ADAC000148"/>
</dbReference>
<sequence length="67" mass="7610">MNEIYNVVGICLGIPPEKFTWECYDKSEVSNDRTDPTDRLHPAAVTSKKAIAWVIFLGDNELENEPK</sequence>
<reference evidence="1" key="3">
    <citation type="journal article" date="2013" name="Nucleic Acids Res.">
        <title>The genome of Anopheles darlingi, the main neotropical malaria vector.</title>
        <authorList>
            <person name="Marinotti O."/>
            <person name="Cerqueira G.C."/>
            <person name="de Almeida L.G."/>
            <person name="Ferro M.I."/>
            <person name="Loreto E.L."/>
            <person name="Zaha A."/>
            <person name="Teixeira S.M."/>
            <person name="Wespiser A.R."/>
            <person name="Almeida E Silva A."/>
            <person name="Schlindwein A.D."/>
            <person name="Pacheco A.C."/>
            <person name="Silva A.L."/>
            <person name="Graveley B.R."/>
            <person name="Walenz B.P."/>
            <person name="Lima Bde A."/>
            <person name="Ribeiro C.A."/>
            <person name="Nunes-Silva C.G."/>
            <person name="de Carvalho C.R."/>
            <person name="Soares C.M."/>
            <person name="de Menezes C.B."/>
            <person name="Matiolli C."/>
            <person name="Caffrey D."/>
            <person name="Araujo D.A."/>
            <person name="de Oliveira D.M."/>
            <person name="Golenbock D."/>
            <person name="Grisard E.C."/>
            <person name="Fantinatti-Garboggini F."/>
            <person name="de Carvalho F.M."/>
            <person name="Barcellos F.G."/>
            <person name="Prosdocimi F."/>
            <person name="May G."/>
            <person name="Azevedo Junior G.M."/>
            <person name="Guimaraes G.M."/>
            <person name="Goldman G.H."/>
            <person name="Padilha I.Q."/>
            <person name="Batista Jda S."/>
            <person name="Ferro J.A."/>
            <person name="Ribeiro J.M."/>
            <person name="Fietto J.L."/>
            <person name="Dabbas K.M."/>
            <person name="Cerdeira L."/>
            <person name="Agnez-Lima L.F."/>
            <person name="Brocchi M."/>
            <person name="de Carvalho M.O."/>
            <person name="Teixeira Mde M."/>
            <person name="Diniz Maia Mde M."/>
            <person name="Goldman M.H."/>
            <person name="Cruz Schneider M.P."/>
            <person name="Felipe M.S."/>
            <person name="Hungria M."/>
            <person name="Nicolas M.F."/>
            <person name="Pereira M."/>
            <person name="Montes M.A."/>
            <person name="Cantao M.E."/>
            <person name="Vincentz M."/>
            <person name="Rafael M.S."/>
            <person name="Silverman N."/>
            <person name="Stoco P.H."/>
            <person name="Souza R.C."/>
            <person name="Vicentini R."/>
            <person name="Gazzinelli R.T."/>
            <person name="Neves Rde O."/>
            <person name="Silva R."/>
            <person name="Astolfi-Filho S."/>
            <person name="Maciel T.E."/>
            <person name="Urmenyi T.P."/>
            <person name="Tadei W.P."/>
            <person name="Camargo E.P."/>
            <person name="de Vasconcelos A.T."/>
        </authorList>
    </citation>
    <scope>NUCLEOTIDE SEQUENCE</scope>
</reference>
<dbReference type="EMBL" id="ADMH02000040">
    <property type="protein sequence ID" value="ETN68019.1"/>
    <property type="molecule type" value="Genomic_DNA"/>
</dbReference>
<protein>
    <submittedName>
        <fullName evidence="1 2">Uncharacterized protein</fullName>
    </submittedName>
</protein>
<evidence type="ECO:0000313" key="2">
    <source>
        <dbReference type="EnsemblMetazoa" id="ADAC000148-PA"/>
    </source>
</evidence>
<evidence type="ECO:0000313" key="1">
    <source>
        <dbReference type="EMBL" id="ETN68019.1"/>
    </source>
</evidence>
<reference evidence="2" key="4">
    <citation type="submission" date="2015-06" db="UniProtKB">
        <authorList>
            <consortium name="EnsemblMetazoa"/>
        </authorList>
    </citation>
    <scope>IDENTIFICATION</scope>
</reference>
<evidence type="ECO:0000313" key="3">
    <source>
        <dbReference type="Proteomes" id="UP000000673"/>
    </source>
</evidence>
<accession>W5JXA9</accession>
<dbReference type="GO" id="GO:0006508">
    <property type="term" value="P:proteolysis"/>
    <property type="evidence" value="ECO:0007669"/>
    <property type="project" value="InterPro"/>
</dbReference>
<dbReference type="HOGENOM" id="CLU_2814496_0_0_1"/>
<dbReference type="Proteomes" id="UP000000673">
    <property type="component" value="Unassembled WGS sequence"/>
</dbReference>
<reference evidence="1 3" key="1">
    <citation type="journal article" date="2010" name="BMC Genomics">
        <title>Combination of measures distinguishes pre-miRNAs from other stem-loops in the genome of the newly sequenced Anopheles darlingi.</title>
        <authorList>
            <person name="Mendes N.D."/>
            <person name="Freitas A.T."/>
            <person name="Vasconcelos A.T."/>
            <person name="Sagot M.F."/>
        </authorList>
    </citation>
    <scope>NUCLEOTIDE SEQUENCE</scope>
</reference>
<reference evidence="1" key="2">
    <citation type="submission" date="2010-05" db="EMBL/GenBank/DDBJ databases">
        <authorList>
            <person name="Almeida L.G."/>
            <person name="Nicolas M.F."/>
            <person name="Souza R.C."/>
            <person name="Vasconcelos A.T.R."/>
        </authorList>
    </citation>
    <scope>NUCLEOTIDE SEQUENCE</scope>
</reference>
<dbReference type="Gene3D" id="3.90.70.10">
    <property type="entry name" value="Cysteine proteinases"/>
    <property type="match status" value="1"/>
</dbReference>
<dbReference type="GO" id="GO:0070005">
    <property type="term" value="F:cysteine-type aminopeptidase activity"/>
    <property type="evidence" value="ECO:0007669"/>
    <property type="project" value="InterPro"/>
</dbReference>
<dbReference type="AlphaFoldDB" id="W5JXA9"/>
<dbReference type="InterPro" id="IPR004134">
    <property type="entry name" value="Peptidase_C1B"/>
</dbReference>
<name>W5JXA9_ANODA</name>
<proteinExistence type="predicted"/>
<dbReference type="VEuPathDB" id="VectorBase:ADAC000148"/>
<keyword evidence="3" id="KW-1185">Reference proteome</keyword>
<organism evidence="1">
    <name type="scientific">Anopheles darlingi</name>
    <name type="common">Mosquito</name>
    <dbReference type="NCBI Taxonomy" id="43151"/>
    <lineage>
        <taxon>Eukaryota</taxon>
        <taxon>Metazoa</taxon>
        <taxon>Ecdysozoa</taxon>
        <taxon>Arthropoda</taxon>
        <taxon>Hexapoda</taxon>
        <taxon>Insecta</taxon>
        <taxon>Pterygota</taxon>
        <taxon>Neoptera</taxon>
        <taxon>Endopterygota</taxon>
        <taxon>Diptera</taxon>
        <taxon>Nematocera</taxon>
        <taxon>Culicoidea</taxon>
        <taxon>Culicidae</taxon>
        <taxon>Anophelinae</taxon>
        <taxon>Anopheles</taxon>
    </lineage>
</organism>